<dbReference type="InterPro" id="IPR014710">
    <property type="entry name" value="RmlC-like_jellyroll"/>
</dbReference>
<evidence type="ECO:0000256" key="1">
    <source>
        <dbReference type="ARBA" id="ARBA00023015"/>
    </source>
</evidence>
<dbReference type="SUPFAM" id="SSF51206">
    <property type="entry name" value="cAMP-binding domain-like"/>
    <property type="match status" value="1"/>
</dbReference>
<protein>
    <submittedName>
        <fullName evidence="6">Crp/Fnr family transcriptional regulator</fullName>
    </submittedName>
</protein>
<dbReference type="InterPro" id="IPR000595">
    <property type="entry name" value="cNMP-bd_dom"/>
</dbReference>
<dbReference type="PROSITE" id="PS51063">
    <property type="entry name" value="HTH_CRP_2"/>
    <property type="match status" value="1"/>
</dbReference>
<dbReference type="Gene3D" id="1.10.10.10">
    <property type="entry name" value="Winged helix-like DNA-binding domain superfamily/Winged helix DNA-binding domain"/>
    <property type="match status" value="1"/>
</dbReference>
<evidence type="ECO:0000313" key="6">
    <source>
        <dbReference type="EMBL" id="MFD2917241.1"/>
    </source>
</evidence>
<dbReference type="RefSeq" id="WP_194509060.1">
    <property type="nucleotide sequence ID" value="NZ_JADILU010000006.1"/>
</dbReference>
<dbReference type="Gene3D" id="2.60.120.10">
    <property type="entry name" value="Jelly Rolls"/>
    <property type="match status" value="1"/>
</dbReference>
<feature type="domain" description="Cyclic nucleotide-binding" evidence="4">
    <location>
        <begin position="15"/>
        <end position="116"/>
    </location>
</feature>
<dbReference type="Pfam" id="PF13545">
    <property type="entry name" value="HTH_Crp_2"/>
    <property type="match status" value="1"/>
</dbReference>
<keyword evidence="7" id="KW-1185">Reference proteome</keyword>
<keyword evidence="3" id="KW-0804">Transcription</keyword>
<dbReference type="CDD" id="cd00038">
    <property type="entry name" value="CAP_ED"/>
    <property type="match status" value="1"/>
</dbReference>
<dbReference type="InterPro" id="IPR012318">
    <property type="entry name" value="HTH_CRP"/>
</dbReference>
<evidence type="ECO:0000256" key="3">
    <source>
        <dbReference type="ARBA" id="ARBA00023163"/>
    </source>
</evidence>
<reference evidence="7" key="1">
    <citation type="journal article" date="2019" name="Int. J. Syst. Evol. Microbiol.">
        <title>The Global Catalogue of Microorganisms (GCM) 10K type strain sequencing project: providing services to taxonomists for standard genome sequencing and annotation.</title>
        <authorList>
            <consortium name="The Broad Institute Genomics Platform"/>
            <consortium name="The Broad Institute Genome Sequencing Center for Infectious Disease"/>
            <person name="Wu L."/>
            <person name="Ma J."/>
        </authorList>
    </citation>
    <scope>NUCLEOTIDE SEQUENCE [LARGE SCALE GENOMIC DNA]</scope>
    <source>
        <strain evidence="7">KCTC 32514</strain>
    </source>
</reference>
<dbReference type="InterPro" id="IPR036390">
    <property type="entry name" value="WH_DNA-bd_sf"/>
</dbReference>
<evidence type="ECO:0000259" key="4">
    <source>
        <dbReference type="PROSITE" id="PS50042"/>
    </source>
</evidence>
<evidence type="ECO:0000313" key="7">
    <source>
        <dbReference type="Proteomes" id="UP001597548"/>
    </source>
</evidence>
<organism evidence="6 7">
    <name type="scientific">Psychroserpens luteus</name>
    <dbReference type="NCBI Taxonomy" id="1434066"/>
    <lineage>
        <taxon>Bacteria</taxon>
        <taxon>Pseudomonadati</taxon>
        <taxon>Bacteroidota</taxon>
        <taxon>Flavobacteriia</taxon>
        <taxon>Flavobacteriales</taxon>
        <taxon>Flavobacteriaceae</taxon>
        <taxon>Psychroserpens</taxon>
    </lineage>
</organism>
<name>A0ABW5ZZ91_9FLAO</name>
<comment type="caution">
    <text evidence="6">The sequence shown here is derived from an EMBL/GenBank/DDBJ whole genome shotgun (WGS) entry which is preliminary data.</text>
</comment>
<dbReference type="InterPro" id="IPR018490">
    <property type="entry name" value="cNMP-bd_dom_sf"/>
</dbReference>
<dbReference type="EMBL" id="JBHUOS010000014">
    <property type="protein sequence ID" value="MFD2917241.1"/>
    <property type="molecule type" value="Genomic_DNA"/>
</dbReference>
<dbReference type="Pfam" id="PF00027">
    <property type="entry name" value="cNMP_binding"/>
    <property type="match status" value="1"/>
</dbReference>
<sequence length="237" mass="27294">MNGLTKYWFLDGFNLFKKLGMVTMMRMCEILEMENIDKGTKISLVNRNKKSIFFLKKGTVKIVNTSNDTVKYIVKRGNIFGELSLYDDETAKEEVAYALENCIVCYIEADEMEKLIEKHKSLKNGVLKIYGTRIKKLERRLNDLLYKDSPERIKDFIIDYLEEFGEKDEAGNLVAKNLLSHKDIANLTNTSRQTVSNVLSLMRKEGLIFYDAQTISMQVINHSLKITNGKSNLLINP</sequence>
<keyword evidence="2" id="KW-0238">DNA-binding</keyword>
<dbReference type="InterPro" id="IPR036388">
    <property type="entry name" value="WH-like_DNA-bd_sf"/>
</dbReference>
<evidence type="ECO:0000259" key="5">
    <source>
        <dbReference type="PROSITE" id="PS51063"/>
    </source>
</evidence>
<dbReference type="PROSITE" id="PS50042">
    <property type="entry name" value="CNMP_BINDING_3"/>
    <property type="match status" value="1"/>
</dbReference>
<dbReference type="Proteomes" id="UP001597548">
    <property type="component" value="Unassembled WGS sequence"/>
</dbReference>
<dbReference type="PANTHER" id="PTHR47823">
    <property type="entry name" value="ION_TRANS DOMAIN-CONTAINING PROTEIN"/>
    <property type="match status" value="1"/>
</dbReference>
<gene>
    <name evidence="6" type="ORF">ACFS29_16425</name>
</gene>
<evidence type="ECO:0000256" key="2">
    <source>
        <dbReference type="ARBA" id="ARBA00023125"/>
    </source>
</evidence>
<feature type="domain" description="HTH crp-type" evidence="5">
    <location>
        <begin position="147"/>
        <end position="223"/>
    </location>
</feature>
<accession>A0ABW5ZZ91</accession>
<dbReference type="SUPFAM" id="SSF46785">
    <property type="entry name" value="Winged helix' DNA-binding domain"/>
    <property type="match status" value="1"/>
</dbReference>
<dbReference type="PANTHER" id="PTHR47823:SF9">
    <property type="entry name" value="CHROMOSOME UNDETERMINED SCAFFOLD_10, WHOLE GENOME SHOTGUN SEQUENCE"/>
    <property type="match status" value="1"/>
</dbReference>
<keyword evidence="1" id="KW-0805">Transcription regulation</keyword>
<proteinExistence type="predicted"/>
<dbReference type="SMART" id="SM00419">
    <property type="entry name" value="HTH_CRP"/>
    <property type="match status" value="1"/>
</dbReference>